<evidence type="ECO:0000313" key="1">
    <source>
        <dbReference type="EMBL" id="MBC9812345.1"/>
    </source>
</evidence>
<proteinExistence type="predicted"/>
<dbReference type="RefSeq" id="WP_163489741.1">
    <property type="nucleotide sequence ID" value="NZ_JACVEL010000004.1"/>
</dbReference>
<organism evidence="1 2">
    <name type="scientific">Taishania pollutisoli</name>
    <dbReference type="NCBI Taxonomy" id="2766479"/>
    <lineage>
        <taxon>Bacteria</taxon>
        <taxon>Pseudomonadati</taxon>
        <taxon>Bacteroidota</taxon>
        <taxon>Flavobacteriia</taxon>
        <taxon>Flavobacteriales</taxon>
        <taxon>Crocinitomicaceae</taxon>
        <taxon>Taishania</taxon>
    </lineage>
</organism>
<dbReference type="EMBL" id="JACVEL010000004">
    <property type="protein sequence ID" value="MBC9812345.1"/>
    <property type="molecule type" value="Genomic_DNA"/>
</dbReference>
<gene>
    <name evidence="1" type="ORF">H9Y05_07640</name>
</gene>
<protein>
    <submittedName>
        <fullName evidence="1">Uncharacterized protein</fullName>
    </submittedName>
</protein>
<accession>A0A8J6PJM3</accession>
<dbReference type="Proteomes" id="UP000652681">
    <property type="component" value="Unassembled WGS sequence"/>
</dbReference>
<comment type="caution">
    <text evidence="1">The sequence shown here is derived from an EMBL/GenBank/DDBJ whole genome shotgun (WGS) entry which is preliminary data.</text>
</comment>
<sequence length="84" mass="9508">MANKRDIKKIVNSVIFDIVEESYSVQLFNESKAEASNKIIDAAATVQDELLSRISQAKSKADFKSIYADFESKTDELYDQVNKL</sequence>
<reference evidence="1" key="1">
    <citation type="submission" date="2020-09" db="EMBL/GenBank/DDBJ databases">
        <title>Taishania pollutisoli gen. nov., sp. nov., Isolated from Tetrabromobisphenol A-Contaminated Soil.</title>
        <authorList>
            <person name="Chen Q."/>
        </authorList>
    </citation>
    <scope>NUCLEOTIDE SEQUENCE</scope>
    <source>
        <strain evidence="1">CZZ-1</strain>
    </source>
</reference>
<name>A0A8J6PJM3_9FLAO</name>
<dbReference type="AlphaFoldDB" id="A0A8J6PJM3"/>
<keyword evidence="2" id="KW-1185">Reference proteome</keyword>
<evidence type="ECO:0000313" key="2">
    <source>
        <dbReference type="Proteomes" id="UP000652681"/>
    </source>
</evidence>